<dbReference type="EMBL" id="GBBM01008055">
    <property type="protein sequence ID" value="JAC27363.1"/>
    <property type="molecule type" value="mRNA"/>
</dbReference>
<name>A0A023G2X2_AMBTT</name>
<dbReference type="AlphaFoldDB" id="A0A023G2X2"/>
<sequence length="71" mass="8454">MLSLLLFLLGRKLPKRMHCDCKNVLMLITSKCMTDTVFMLKLYRIMLYTKSAFFNDHTSGFVSRFLSYWYA</sequence>
<proteinExistence type="evidence at transcript level"/>
<organism evidence="1">
    <name type="scientific">Amblyomma triste</name>
    <name type="common">Neotropical tick</name>
    <dbReference type="NCBI Taxonomy" id="251400"/>
    <lineage>
        <taxon>Eukaryota</taxon>
        <taxon>Metazoa</taxon>
        <taxon>Ecdysozoa</taxon>
        <taxon>Arthropoda</taxon>
        <taxon>Chelicerata</taxon>
        <taxon>Arachnida</taxon>
        <taxon>Acari</taxon>
        <taxon>Parasitiformes</taxon>
        <taxon>Ixodida</taxon>
        <taxon>Ixodoidea</taxon>
        <taxon>Ixodidae</taxon>
        <taxon>Amblyomminae</taxon>
        <taxon>Amblyomma</taxon>
    </lineage>
</organism>
<reference evidence="1" key="1">
    <citation type="submission" date="2014-03" db="EMBL/GenBank/DDBJ databases">
        <title>The sialotranscriptome of Amblyomma triste, Amblyomma parvum and Amblyomma cajennense ticks, uncovered by 454-based RNA-seq.</title>
        <authorList>
            <person name="Garcia G.R."/>
            <person name="Gardinassi L.G."/>
            <person name="Ribeiro J.M."/>
            <person name="Anatriello E."/>
            <person name="Ferreira B.R."/>
            <person name="Moreira H.N."/>
            <person name="Mafra C."/>
            <person name="Olegario M.M."/>
            <person name="Szabo P.J."/>
            <person name="Miranda-Santos I.K."/>
            <person name="Maruyama S.R."/>
        </authorList>
    </citation>
    <scope>NUCLEOTIDE SEQUENCE</scope>
    <source>
        <strain evidence="1">Mato Grasso do Sul</strain>
        <tissue evidence="1">Salivary glands</tissue>
    </source>
</reference>
<accession>A0A023G2X2</accession>
<protein>
    <submittedName>
        <fullName evidence="1">Putative secreted protein</fullName>
    </submittedName>
</protein>
<evidence type="ECO:0000313" key="1">
    <source>
        <dbReference type="EMBL" id="JAC27363.1"/>
    </source>
</evidence>